<evidence type="ECO:0000256" key="12">
    <source>
        <dbReference type="ARBA" id="ARBA00022695"/>
    </source>
</evidence>
<dbReference type="UniPathway" id="UPA00557">
    <property type="reaction ID" value="UER00614"/>
</dbReference>
<feature type="transmembrane region" description="Helical" evidence="19">
    <location>
        <begin position="135"/>
        <end position="155"/>
    </location>
</feature>
<keyword evidence="12 18" id="KW-0548">Nucleotidyltransferase</keyword>
<evidence type="ECO:0000256" key="11">
    <source>
        <dbReference type="ARBA" id="ARBA00022692"/>
    </source>
</evidence>
<evidence type="ECO:0000313" key="20">
    <source>
        <dbReference type="EMBL" id="CEA05702.1"/>
    </source>
</evidence>
<dbReference type="PROSITE" id="PS01315">
    <property type="entry name" value="CDS"/>
    <property type="match status" value="1"/>
</dbReference>
<dbReference type="RefSeq" id="WP_044499943.1">
    <property type="nucleotide sequence ID" value="NZ_LK391969.1"/>
</dbReference>
<keyword evidence="13 19" id="KW-1133">Transmembrane helix</keyword>
<dbReference type="EC" id="2.7.7.41" evidence="6 18"/>
<evidence type="ECO:0000256" key="1">
    <source>
        <dbReference type="ARBA" id="ARBA00001698"/>
    </source>
</evidence>
<feature type="transmembrane region" description="Helical" evidence="19">
    <location>
        <begin position="176"/>
        <end position="196"/>
    </location>
</feature>
<dbReference type="GO" id="GO:0016024">
    <property type="term" value="P:CDP-diacylglycerol biosynthetic process"/>
    <property type="evidence" value="ECO:0007669"/>
    <property type="project" value="UniProtKB-UniPathway"/>
</dbReference>
<dbReference type="PATRIC" id="fig|1461581.3.peg.2196"/>
<gene>
    <name evidence="20" type="ORF">BN1049_02228</name>
</gene>
<dbReference type="EMBL" id="LM997413">
    <property type="protein sequence ID" value="CEA05702.1"/>
    <property type="molecule type" value="Genomic_DNA"/>
</dbReference>
<evidence type="ECO:0000256" key="18">
    <source>
        <dbReference type="RuleBase" id="RU003938"/>
    </source>
</evidence>
<evidence type="ECO:0000256" key="17">
    <source>
        <dbReference type="ARBA" id="ARBA00023264"/>
    </source>
</evidence>
<dbReference type="OrthoDB" id="9799199at2"/>
<organism evidence="20">
    <name type="scientific">Pseudomonas saudimassiliensis</name>
    <dbReference type="NCBI Taxonomy" id="1461581"/>
    <lineage>
        <taxon>Bacteria</taxon>
        <taxon>Pseudomonadati</taxon>
        <taxon>Pseudomonadota</taxon>
        <taxon>Gammaproteobacteria</taxon>
        <taxon>Pseudomonadales</taxon>
        <taxon>Pseudomonadaceae</taxon>
        <taxon>Pseudomonas</taxon>
    </lineage>
</organism>
<keyword evidence="11 18" id="KW-0812">Transmembrane</keyword>
<keyword evidence="9" id="KW-0444">Lipid biosynthesis</keyword>
<keyword evidence="15 19" id="KW-0472">Membrane</keyword>
<evidence type="ECO:0000256" key="13">
    <source>
        <dbReference type="ARBA" id="ARBA00022989"/>
    </source>
</evidence>
<protein>
    <recommendedName>
        <fullName evidence="7 18">Phosphatidate cytidylyltransferase</fullName>
        <ecNumber evidence="6 18">2.7.7.41</ecNumber>
    </recommendedName>
</protein>
<keyword evidence="10 18" id="KW-0808">Transferase</keyword>
<evidence type="ECO:0000256" key="9">
    <source>
        <dbReference type="ARBA" id="ARBA00022516"/>
    </source>
</evidence>
<evidence type="ECO:0000256" key="6">
    <source>
        <dbReference type="ARBA" id="ARBA00012487"/>
    </source>
</evidence>
<evidence type="ECO:0000256" key="7">
    <source>
        <dbReference type="ARBA" id="ARBA00019373"/>
    </source>
</evidence>
<reference evidence="20" key="1">
    <citation type="submission" date="2014-07" db="EMBL/GenBank/DDBJ databases">
        <authorList>
            <person name="Urmite Genomes Urmite Genomes"/>
        </authorList>
    </citation>
    <scope>NUCLEOTIDE SEQUENCE</scope>
    <source>
        <strain evidence="20">12M76_air</strain>
    </source>
</reference>
<dbReference type="PANTHER" id="PTHR46382:SF1">
    <property type="entry name" value="PHOSPHATIDATE CYTIDYLYLTRANSFERASE"/>
    <property type="match status" value="1"/>
</dbReference>
<comment type="similarity">
    <text evidence="5 18">Belongs to the CDS family.</text>
</comment>
<dbReference type="Pfam" id="PF01148">
    <property type="entry name" value="CTP_transf_1"/>
    <property type="match status" value="1"/>
</dbReference>
<comment type="catalytic activity">
    <reaction evidence="1 18">
        <text>a 1,2-diacyl-sn-glycero-3-phosphate + CTP + H(+) = a CDP-1,2-diacyl-sn-glycerol + diphosphate</text>
        <dbReference type="Rhea" id="RHEA:16229"/>
        <dbReference type="ChEBI" id="CHEBI:15378"/>
        <dbReference type="ChEBI" id="CHEBI:33019"/>
        <dbReference type="ChEBI" id="CHEBI:37563"/>
        <dbReference type="ChEBI" id="CHEBI:58332"/>
        <dbReference type="ChEBI" id="CHEBI:58608"/>
        <dbReference type="EC" id="2.7.7.41"/>
    </reaction>
</comment>
<dbReference type="PANTHER" id="PTHR46382">
    <property type="entry name" value="PHOSPHATIDATE CYTIDYLYLTRANSFERASE"/>
    <property type="match status" value="1"/>
</dbReference>
<evidence type="ECO:0000256" key="10">
    <source>
        <dbReference type="ARBA" id="ARBA00022679"/>
    </source>
</evidence>
<dbReference type="EMBL" id="LK391969">
    <property type="protein sequence ID" value="CEF27280.1"/>
    <property type="molecule type" value="Genomic_DNA"/>
</dbReference>
<evidence type="ECO:0000256" key="4">
    <source>
        <dbReference type="ARBA" id="ARBA00005189"/>
    </source>
</evidence>
<evidence type="ECO:0000256" key="19">
    <source>
        <dbReference type="SAM" id="Phobius"/>
    </source>
</evidence>
<comment type="pathway">
    <text evidence="4">Lipid metabolism.</text>
</comment>
<comment type="subcellular location">
    <subcellularLocation>
        <location evidence="2">Cell membrane</location>
        <topology evidence="2">Multi-pass membrane protein</topology>
    </subcellularLocation>
</comment>
<evidence type="ECO:0000256" key="14">
    <source>
        <dbReference type="ARBA" id="ARBA00023098"/>
    </source>
</evidence>
<accession>A0A078MJX0</accession>
<keyword evidence="16" id="KW-0594">Phospholipid biosynthesis</keyword>
<feature type="transmembrane region" description="Helical" evidence="19">
    <location>
        <begin position="77"/>
        <end position="95"/>
    </location>
</feature>
<proteinExistence type="inferred from homology"/>
<evidence type="ECO:0000256" key="16">
    <source>
        <dbReference type="ARBA" id="ARBA00023209"/>
    </source>
</evidence>
<feature type="transmembrane region" description="Helical" evidence="19">
    <location>
        <begin position="102"/>
        <end position="123"/>
    </location>
</feature>
<evidence type="ECO:0000256" key="15">
    <source>
        <dbReference type="ARBA" id="ARBA00023136"/>
    </source>
</evidence>
<sequence>MLKQRILTGIILAPLVIAGFVLLDHLWFAVMIGFIVTLGAWEWARLAGETSQKGRVIYALAVALMLVGLYRDVWAPHFLLAPALGWWLLATTMIIRYPNGRGLWAGSLIAQLFGLLVLLPAWYGLVWLRALEGGLWLILAVVVMVWAADIGAYFAGKTFGRNKLLPRVSPGKTMEGLLGGVVLTQVLAVAAMLYLGWSLPSILLGMLGTLVVVLFSVVGDLTESLFKREQGLKDSSNLLPGHGGVMDRIDSLTAAVPVFSLGWYLFGSLLG</sequence>
<keyword evidence="14" id="KW-0443">Lipid metabolism</keyword>
<comment type="pathway">
    <text evidence="3 18">Phospholipid metabolism; CDP-diacylglycerol biosynthesis; CDP-diacylglycerol from sn-glycerol 3-phosphate: step 3/3.</text>
</comment>
<evidence type="ECO:0000256" key="2">
    <source>
        <dbReference type="ARBA" id="ARBA00004651"/>
    </source>
</evidence>
<name>A0A078MJX0_9PSED</name>
<dbReference type="InterPro" id="IPR000374">
    <property type="entry name" value="PC_trans"/>
</dbReference>
<keyword evidence="8" id="KW-1003">Cell membrane</keyword>
<dbReference type="AlphaFoldDB" id="A0A078MJX0"/>
<dbReference type="GO" id="GO:0004605">
    <property type="term" value="F:phosphatidate cytidylyltransferase activity"/>
    <property type="evidence" value="ECO:0007669"/>
    <property type="project" value="UniProtKB-EC"/>
</dbReference>
<keyword evidence="17" id="KW-1208">Phospholipid metabolism</keyword>
<evidence type="ECO:0000256" key="5">
    <source>
        <dbReference type="ARBA" id="ARBA00010185"/>
    </source>
</evidence>
<evidence type="ECO:0000256" key="8">
    <source>
        <dbReference type="ARBA" id="ARBA00022475"/>
    </source>
</evidence>
<dbReference type="GO" id="GO:0005886">
    <property type="term" value="C:plasma membrane"/>
    <property type="evidence" value="ECO:0007669"/>
    <property type="project" value="UniProtKB-SubCell"/>
</dbReference>
<evidence type="ECO:0000256" key="3">
    <source>
        <dbReference type="ARBA" id="ARBA00005119"/>
    </source>
</evidence>
<feature type="transmembrane region" description="Helical" evidence="19">
    <location>
        <begin position="202"/>
        <end position="221"/>
    </location>
</feature>